<dbReference type="EnsemblPlants" id="OGLUM02G33360.1">
    <property type="protein sequence ID" value="OGLUM02G33360.1"/>
    <property type="gene ID" value="OGLUM02G33360"/>
</dbReference>
<feature type="compositionally biased region" description="Low complexity" evidence="1">
    <location>
        <begin position="73"/>
        <end position="88"/>
    </location>
</feature>
<accession>A0A0D9YYB4</accession>
<evidence type="ECO:0000256" key="1">
    <source>
        <dbReference type="SAM" id="MobiDB-lite"/>
    </source>
</evidence>
<feature type="compositionally biased region" description="Basic and acidic residues" evidence="1">
    <location>
        <begin position="19"/>
        <end position="35"/>
    </location>
</feature>
<evidence type="ECO:0000313" key="3">
    <source>
        <dbReference type="Proteomes" id="UP000026961"/>
    </source>
</evidence>
<name>A0A0D9YYB4_9ORYZ</name>
<protein>
    <submittedName>
        <fullName evidence="2">Uncharacterized protein</fullName>
    </submittedName>
</protein>
<dbReference type="Proteomes" id="UP000026961">
    <property type="component" value="Chromosome 2"/>
</dbReference>
<sequence>MCDELQKRAGATRLPAPSRADRDARGPNSERERARGGSHPSPPPARPLHFFAPLHRGPRLGIKPPTTNPTIPSPLSSPASLARAAAPAGRTGGKAAVSRRRGWW</sequence>
<keyword evidence="3" id="KW-1185">Reference proteome</keyword>
<feature type="region of interest" description="Disordered" evidence="1">
    <location>
        <begin position="1"/>
        <end position="104"/>
    </location>
</feature>
<proteinExistence type="predicted"/>
<evidence type="ECO:0000313" key="2">
    <source>
        <dbReference type="EnsemblPlants" id="OGLUM02G33360.1"/>
    </source>
</evidence>
<organism evidence="2">
    <name type="scientific">Oryza glumipatula</name>
    <dbReference type="NCBI Taxonomy" id="40148"/>
    <lineage>
        <taxon>Eukaryota</taxon>
        <taxon>Viridiplantae</taxon>
        <taxon>Streptophyta</taxon>
        <taxon>Embryophyta</taxon>
        <taxon>Tracheophyta</taxon>
        <taxon>Spermatophyta</taxon>
        <taxon>Magnoliopsida</taxon>
        <taxon>Liliopsida</taxon>
        <taxon>Poales</taxon>
        <taxon>Poaceae</taxon>
        <taxon>BOP clade</taxon>
        <taxon>Oryzoideae</taxon>
        <taxon>Oryzeae</taxon>
        <taxon>Oryzinae</taxon>
        <taxon>Oryza</taxon>
    </lineage>
</organism>
<dbReference type="AlphaFoldDB" id="A0A0D9YYB4"/>
<reference evidence="2" key="1">
    <citation type="submission" date="2015-04" db="UniProtKB">
        <authorList>
            <consortium name="EnsemblPlants"/>
        </authorList>
    </citation>
    <scope>IDENTIFICATION</scope>
</reference>
<dbReference type="HOGENOM" id="CLU_2254321_0_0_1"/>
<reference evidence="2" key="2">
    <citation type="submission" date="2018-05" db="EMBL/GenBank/DDBJ databases">
        <title>OgluRS3 (Oryza glumaepatula Reference Sequence Version 3).</title>
        <authorList>
            <person name="Zhang J."/>
            <person name="Kudrna D."/>
            <person name="Lee S."/>
            <person name="Talag J."/>
            <person name="Welchert J."/>
            <person name="Wing R.A."/>
        </authorList>
    </citation>
    <scope>NUCLEOTIDE SEQUENCE [LARGE SCALE GENOMIC DNA]</scope>
</reference>
<dbReference type="Gramene" id="OGLUM02G33360.1">
    <property type="protein sequence ID" value="OGLUM02G33360.1"/>
    <property type="gene ID" value="OGLUM02G33360"/>
</dbReference>